<dbReference type="Proteomes" id="UP000236732">
    <property type="component" value="Unassembled WGS sequence"/>
</dbReference>
<sequence length="433" mass="45304">MDVTRISCCPRTGSPHRLCTLGAVKVLLTGTAGGTGWPEPGCRCASCAALPAGHRRPFDLVVDGAVRFPFTGPLPTGYRPHADGLGLTGPDGSSLLCLPPGRPALQNGIPCLPTGQPPPQDETLRLPPGQPVPQDGTLRLPAGQPVPQDGPAGYGLVLIDLLDRPERLGELRRAGLVDSSTQVVAIGLDHRVRSEEELARRLRLWGARAVPDGTELETTIGATASRKATPRETTSGEAASRETAPGETTSRVATSGVAAGVPPRRALLLGGSRSGKSAEAELWLATEPHVTYVATGPDGAGDGEWAARVRAHRDRRPAHWATAETTDLVTAIRSATAPLLIDGLGTWLAAVFDQEGAWEGDRAPVEARCDELVAAWRQAPERIVAVSDEVGLGVVPATASGRAFRDALGRLNARLAAESEYVALVVAGRPLEL</sequence>
<reference evidence="19 20" key="1">
    <citation type="submission" date="2016-10" db="EMBL/GenBank/DDBJ databases">
        <authorList>
            <person name="de Groot N.N."/>
        </authorList>
    </citation>
    <scope>NUCLEOTIDE SEQUENCE [LARGE SCALE GENOMIC DNA]</scope>
    <source>
        <strain evidence="19 20">CGMCC 4.7037</strain>
    </source>
</reference>
<evidence type="ECO:0000256" key="4">
    <source>
        <dbReference type="ARBA" id="ARBA00003889"/>
    </source>
</evidence>
<keyword evidence="19" id="KW-0548">Nucleotidyltransferase</keyword>
<dbReference type="Gene3D" id="3.40.50.300">
    <property type="entry name" value="P-loop containing nucleotide triphosphate hydrolases"/>
    <property type="match status" value="1"/>
</dbReference>
<evidence type="ECO:0000256" key="18">
    <source>
        <dbReference type="SAM" id="MobiDB-lite"/>
    </source>
</evidence>
<comment type="similarity">
    <text evidence="7">Belongs to the CobU/CobP family.</text>
</comment>
<dbReference type="CDD" id="cd00544">
    <property type="entry name" value="CobU"/>
    <property type="match status" value="1"/>
</dbReference>
<keyword evidence="10" id="KW-0169">Cobalamin biosynthesis</keyword>
<organism evidence="19 20">
    <name type="scientific">Nonomuraea solani</name>
    <dbReference type="NCBI Taxonomy" id="1144553"/>
    <lineage>
        <taxon>Bacteria</taxon>
        <taxon>Bacillati</taxon>
        <taxon>Actinomycetota</taxon>
        <taxon>Actinomycetes</taxon>
        <taxon>Streptosporangiales</taxon>
        <taxon>Streptosporangiaceae</taxon>
        <taxon>Nonomuraea</taxon>
    </lineage>
</organism>
<dbReference type="UniPathway" id="UPA00148">
    <property type="reaction ID" value="UER00236"/>
</dbReference>
<protein>
    <recommendedName>
        <fullName evidence="16">Adenosylcobinamide kinase</fullName>
        <ecNumber evidence="8">2.7.1.156</ecNumber>
        <ecNumber evidence="9">2.7.7.62</ecNumber>
    </recommendedName>
    <alternativeName>
        <fullName evidence="17">Adenosylcobinamide-phosphate guanylyltransferase</fullName>
    </alternativeName>
</protein>
<evidence type="ECO:0000256" key="14">
    <source>
        <dbReference type="ARBA" id="ARBA00022840"/>
    </source>
</evidence>
<dbReference type="GO" id="GO:0008820">
    <property type="term" value="F:cobinamide phosphate guanylyltransferase activity"/>
    <property type="evidence" value="ECO:0007669"/>
    <property type="project" value="UniProtKB-EC"/>
</dbReference>
<evidence type="ECO:0000256" key="8">
    <source>
        <dbReference type="ARBA" id="ARBA00012016"/>
    </source>
</evidence>
<keyword evidence="14" id="KW-0067">ATP-binding</keyword>
<evidence type="ECO:0000256" key="2">
    <source>
        <dbReference type="ARBA" id="ARBA00000711"/>
    </source>
</evidence>
<comment type="catalytic activity">
    <reaction evidence="2">
        <text>adenosylcob(III)inamide phosphate + GTP + H(+) = adenosylcob(III)inamide-GDP + diphosphate</text>
        <dbReference type="Rhea" id="RHEA:22712"/>
        <dbReference type="ChEBI" id="CHEBI:15378"/>
        <dbReference type="ChEBI" id="CHEBI:33019"/>
        <dbReference type="ChEBI" id="CHEBI:37565"/>
        <dbReference type="ChEBI" id="CHEBI:58502"/>
        <dbReference type="ChEBI" id="CHEBI:60487"/>
        <dbReference type="EC" id="2.7.7.62"/>
    </reaction>
</comment>
<keyword evidence="12" id="KW-0547">Nucleotide-binding</keyword>
<evidence type="ECO:0000256" key="16">
    <source>
        <dbReference type="ARBA" id="ARBA00029570"/>
    </source>
</evidence>
<evidence type="ECO:0000256" key="11">
    <source>
        <dbReference type="ARBA" id="ARBA00022679"/>
    </source>
</evidence>
<dbReference type="GO" id="GO:0005525">
    <property type="term" value="F:GTP binding"/>
    <property type="evidence" value="ECO:0007669"/>
    <property type="project" value="UniProtKB-KW"/>
</dbReference>
<keyword evidence="20" id="KW-1185">Reference proteome</keyword>
<evidence type="ECO:0000256" key="13">
    <source>
        <dbReference type="ARBA" id="ARBA00022777"/>
    </source>
</evidence>
<proteinExistence type="inferred from homology"/>
<dbReference type="GO" id="GO:0043752">
    <property type="term" value="F:adenosylcobinamide kinase activity"/>
    <property type="evidence" value="ECO:0007669"/>
    <property type="project" value="UniProtKB-EC"/>
</dbReference>
<evidence type="ECO:0000256" key="6">
    <source>
        <dbReference type="ARBA" id="ARBA00005159"/>
    </source>
</evidence>
<evidence type="ECO:0000256" key="17">
    <source>
        <dbReference type="ARBA" id="ARBA00030571"/>
    </source>
</evidence>
<dbReference type="PANTHER" id="PTHR34848:SF1">
    <property type="entry name" value="BIFUNCTIONAL ADENOSYLCOBALAMIN BIOSYNTHESIS PROTEIN COBU"/>
    <property type="match status" value="1"/>
</dbReference>
<dbReference type="SUPFAM" id="SSF52540">
    <property type="entry name" value="P-loop containing nucleoside triphosphate hydrolases"/>
    <property type="match status" value="1"/>
</dbReference>
<name>A0A1H6DJQ3_9ACTN</name>
<dbReference type="AlphaFoldDB" id="A0A1H6DJQ3"/>
<keyword evidence="13 19" id="KW-0418">Kinase</keyword>
<dbReference type="GO" id="GO:0005524">
    <property type="term" value="F:ATP binding"/>
    <property type="evidence" value="ECO:0007669"/>
    <property type="project" value="UniProtKB-KW"/>
</dbReference>
<feature type="region of interest" description="Disordered" evidence="18">
    <location>
        <begin position="216"/>
        <end position="257"/>
    </location>
</feature>
<dbReference type="GO" id="GO:0009236">
    <property type="term" value="P:cobalamin biosynthetic process"/>
    <property type="evidence" value="ECO:0007669"/>
    <property type="project" value="UniProtKB-UniPathway"/>
</dbReference>
<dbReference type="EC" id="2.7.7.62" evidence="9"/>
<evidence type="ECO:0000313" key="20">
    <source>
        <dbReference type="Proteomes" id="UP000236732"/>
    </source>
</evidence>
<keyword evidence="11 19" id="KW-0808">Transferase</keyword>
<evidence type="ECO:0000256" key="5">
    <source>
        <dbReference type="ARBA" id="ARBA00004692"/>
    </source>
</evidence>
<comment type="catalytic activity">
    <reaction evidence="1">
        <text>adenosylcob(III)inamide + ATP = adenosylcob(III)inamide phosphate + ADP + H(+)</text>
        <dbReference type="Rhea" id="RHEA:15769"/>
        <dbReference type="ChEBI" id="CHEBI:2480"/>
        <dbReference type="ChEBI" id="CHEBI:15378"/>
        <dbReference type="ChEBI" id="CHEBI:30616"/>
        <dbReference type="ChEBI" id="CHEBI:58502"/>
        <dbReference type="ChEBI" id="CHEBI:456216"/>
        <dbReference type="EC" id="2.7.1.156"/>
    </reaction>
</comment>
<comment type="pathway">
    <text evidence="6">Cofactor biosynthesis; adenosylcobalamin biosynthesis; adenosylcobalamin from cob(II)yrinate a,c-diamide: step 5/7.</text>
</comment>
<comment type="pathway">
    <text evidence="5">Cofactor biosynthesis; adenosylcobalamin biosynthesis; adenosylcobalamin from cob(II)yrinate a,c-diamide: step 6/7.</text>
</comment>
<evidence type="ECO:0000313" key="19">
    <source>
        <dbReference type="EMBL" id="SEG85063.1"/>
    </source>
</evidence>
<keyword evidence="15" id="KW-0342">GTP-binding</keyword>
<evidence type="ECO:0000256" key="7">
    <source>
        <dbReference type="ARBA" id="ARBA00007490"/>
    </source>
</evidence>
<dbReference type="EC" id="2.7.1.156" evidence="8"/>
<evidence type="ECO:0000256" key="12">
    <source>
        <dbReference type="ARBA" id="ARBA00022741"/>
    </source>
</evidence>
<dbReference type="EMBL" id="FNVT01000005">
    <property type="protein sequence ID" value="SEG85063.1"/>
    <property type="molecule type" value="Genomic_DNA"/>
</dbReference>
<evidence type="ECO:0000256" key="9">
    <source>
        <dbReference type="ARBA" id="ARBA00012523"/>
    </source>
</evidence>
<evidence type="ECO:0000256" key="1">
    <source>
        <dbReference type="ARBA" id="ARBA00000312"/>
    </source>
</evidence>
<comment type="function">
    <text evidence="4">Catalyzes ATP-dependent phosphorylation of adenosylcobinamide and addition of GMP to adenosylcobinamide phosphate.</text>
</comment>
<dbReference type="Pfam" id="PF02283">
    <property type="entry name" value="CobU"/>
    <property type="match status" value="1"/>
</dbReference>
<comment type="catalytic activity">
    <reaction evidence="3">
        <text>adenosylcob(III)inamide + GTP = adenosylcob(III)inamide phosphate + GDP + H(+)</text>
        <dbReference type="Rhea" id="RHEA:15765"/>
        <dbReference type="ChEBI" id="CHEBI:2480"/>
        <dbReference type="ChEBI" id="CHEBI:15378"/>
        <dbReference type="ChEBI" id="CHEBI:37565"/>
        <dbReference type="ChEBI" id="CHEBI:58189"/>
        <dbReference type="ChEBI" id="CHEBI:58502"/>
        <dbReference type="EC" id="2.7.1.156"/>
    </reaction>
</comment>
<dbReference type="PANTHER" id="PTHR34848">
    <property type="match status" value="1"/>
</dbReference>
<evidence type="ECO:0000256" key="15">
    <source>
        <dbReference type="ARBA" id="ARBA00023134"/>
    </source>
</evidence>
<accession>A0A1H6DJQ3</accession>
<evidence type="ECO:0000256" key="10">
    <source>
        <dbReference type="ARBA" id="ARBA00022573"/>
    </source>
</evidence>
<evidence type="ECO:0000256" key="3">
    <source>
        <dbReference type="ARBA" id="ARBA00001522"/>
    </source>
</evidence>
<dbReference type="InterPro" id="IPR003203">
    <property type="entry name" value="CobU/CobP"/>
</dbReference>
<dbReference type="InterPro" id="IPR027417">
    <property type="entry name" value="P-loop_NTPase"/>
</dbReference>
<gene>
    <name evidence="19" type="ORF">SAMN05444920_105460</name>
</gene>